<dbReference type="OrthoDB" id="9814594at2"/>
<dbReference type="STRING" id="1458985.BJP34_15685"/>
<dbReference type="RefSeq" id="WP_070393148.1">
    <property type="nucleotide sequence ID" value="NZ_CP017599.1"/>
</dbReference>
<evidence type="ECO:0000313" key="2">
    <source>
        <dbReference type="EMBL" id="AOX00695.1"/>
    </source>
</evidence>
<proteinExistence type="predicted"/>
<dbReference type="InterPro" id="IPR037119">
    <property type="entry name" value="Haem_oxidase_HugZ-like_sf"/>
</dbReference>
<evidence type="ECO:0000259" key="1">
    <source>
        <dbReference type="Pfam" id="PF10615"/>
    </source>
</evidence>
<dbReference type="Gene3D" id="3.20.180.10">
    <property type="entry name" value="PNP-oxidase-like"/>
    <property type="match status" value="1"/>
</dbReference>
<sequence>MSDPLSPEVSDRICKHMNDDHADAVALYAQTFGNSPDTEEAEMVSIDPQGMNIITKVKGESSTVRITFDHVLKDSEDAHYTLIDMIKQARQSVSNLKG</sequence>
<dbReference type="InterPro" id="IPR019595">
    <property type="entry name" value="DUF2470"/>
</dbReference>
<protein>
    <submittedName>
        <fullName evidence="2">Heme iron utilization protein</fullName>
    </submittedName>
</protein>
<name>A0A1D8TSY1_9CYAN</name>
<dbReference type="Proteomes" id="UP000177870">
    <property type="component" value="Chromosome"/>
</dbReference>
<feature type="domain" description="DUF2470" evidence="1">
    <location>
        <begin position="10"/>
        <end position="85"/>
    </location>
</feature>
<organism evidence="2 3">
    <name type="scientific">Moorena producens PAL-8-15-08-1</name>
    <dbReference type="NCBI Taxonomy" id="1458985"/>
    <lineage>
        <taxon>Bacteria</taxon>
        <taxon>Bacillati</taxon>
        <taxon>Cyanobacteriota</taxon>
        <taxon>Cyanophyceae</taxon>
        <taxon>Coleofasciculales</taxon>
        <taxon>Coleofasciculaceae</taxon>
        <taxon>Moorena</taxon>
    </lineage>
</organism>
<dbReference type="Pfam" id="PF10615">
    <property type="entry name" value="DUF2470"/>
    <property type="match status" value="1"/>
</dbReference>
<dbReference type="KEGG" id="mpro:BJP34_15685"/>
<evidence type="ECO:0000313" key="3">
    <source>
        <dbReference type="Proteomes" id="UP000177870"/>
    </source>
</evidence>
<gene>
    <name evidence="2" type="ORF">BJP34_15685</name>
</gene>
<dbReference type="AlphaFoldDB" id="A0A1D8TSY1"/>
<dbReference type="EMBL" id="CP017599">
    <property type="protein sequence ID" value="AOX00695.1"/>
    <property type="molecule type" value="Genomic_DNA"/>
</dbReference>
<accession>A0A1D8TSY1</accession>
<dbReference type="SUPFAM" id="SSF50475">
    <property type="entry name" value="FMN-binding split barrel"/>
    <property type="match status" value="1"/>
</dbReference>
<reference evidence="3" key="1">
    <citation type="submission" date="2016-10" db="EMBL/GenBank/DDBJ databases">
        <title>Comparative genomics uncovers the prolific and rare metabolic potential of the cyanobacterial genus Moorea.</title>
        <authorList>
            <person name="Leao T."/>
            <person name="Castelao G."/>
            <person name="Korobeynikov A."/>
            <person name="Monroe E.A."/>
            <person name="Podell S."/>
            <person name="Glukhov E."/>
            <person name="Allen E."/>
            <person name="Gerwick W.H."/>
            <person name="Gerwick L."/>
        </authorList>
    </citation>
    <scope>NUCLEOTIDE SEQUENCE [LARGE SCALE GENOMIC DNA]</scope>
    <source>
        <strain evidence="3">PAL-8-15-08-1</strain>
    </source>
</reference>